<reference evidence="7 8" key="1">
    <citation type="submission" date="2018-06" db="EMBL/GenBank/DDBJ databases">
        <authorList>
            <consortium name="Pathogen Informatics"/>
            <person name="Doyle S."/>
        </authorList>
    </citation>
    <scope>NUCLEOTIDE SEQUENCE [LARGE SCALE GENOMIC DNA]</scope>
    <source>
        <strain evidence="7 8">NCTC11179</strain>
    </source>
</reference>
<keyword evidence="5" id="KW-0804">Transcription</keyword>
<keyword evidence="8" id="KW-1185">Reference proteome</keyword>
<dbReference type="PANTHER" id="PTHR46577">
    <property type="entry name" value="HTH-TYPE TRANSCRIPTIONAL REGULATORY PROTEIN GABR"/>
    <property type="match status" value="1"/>
</dbReference>
<evidence type="ECO:0000313" key="8">
    <source>
        <dbReference type="Proteomes" id="UP000255024"/>
    </source>
</evidence>
<keyword evidence="2" id="KW-0663">Pyridoxal phosphate</keyword>
<dbReference type="Gene3D" id="3.90.1150.10">
    <property type="entry name" value="Aspartate Aminotransferase, domain 1"/>
    <property type="match status" value="1"/>
</dbReference>
<dbReference type="PROSITE" id="PS50949">
    <property type="entry name" value="HTH_GNTR"/>
    <property type="match status" value="1"/>
</dbReference>
<evidence type="ECO:0000256" key="5">
    <source>
        <dbReference type="ARBA" id="ARBA00023163"/>
    </source>
</evidence>
<dbReference type="InterPro" id="IPR004839">
    <property type="entry name" value="Aminotransferase_I/II_large"/>
</dbReference>
<dbReference type="InterPro" id="IPR051446">
    <property type="entry name" value="HTH_trans_reg/aminotransferase"/>
</dbReference>
<dbReference type="AlphaFoldDB" id="A0A378RLB6"/>
<evidence type="ECO:0000313" key="7">
    <source>
        <dbReference type="EMBL" id="STZ27508.1"/>
    </source>
</evidence>
<dbReference type="PANTHER" id="PTHR46577:SF2">
    <property type="entry name" value="TRANSCRIPTIONAL REGULATORY PROTEIN"/>
    <property type="match status" value="1"/>
</dbReference>
<organism evidence="7 8">
    <name type="scientific">Myroides odoratus</name>
    <name type="common">Flavobacterium odoratum</name>
    <dbReference type="NCBI Taxonomy" id="256"/>
    <lineage>
        <taxon>Bacteria</taxon>
        <taxon>Pseudomonadati</taxon>
        <taxon>Bacteroidota</taxon>
        <taxon>Flavobacteriia</taxon>
        <taxon>Flavobacteriales</taxon>
        <taxon>Flavobacteriaceae</taxon>
        <taxon>Myroides</taxon>
    </lineage>
</organism>
<dbReference type="InterPro" id="IPR000524">
    <property type="entry name" value="Tscrpt_reg_HTH_GntR"/>
</dbReference>
<dbReference type="GO" id="GO:0003700">
    <property type="term" value="F:DNA-binding transcription factor activity"/>
    <property type="evidence" value="ECO:0007669"/>
    <property type="project" value="InterPro"/>
</dbReference>
<dbReference type="SUPFAM" id="SSF53383">
    <property type="entry name" value="PLP-dependent transferases"/>
    <property type="match status" value="1"/>
</dbReference>
<evidence type="ECO:0000259" key="6">
    <source>
        <dbReference type="PROSITE" id="PS50949"/>
    </source>
</evidence>
<feature type="domain" description="HTH gntR-type" evidence="6">
    <location>
        <begin position="10"/>
        <end position="78"/>
    </location>
</feature>
<dbReference type="EMBL" id="UGQL01000001">
    <property type="protein sequence ID" value="STZ27508.1"/>
    <property type="molecule type" value="Genomic_DNA"/>
</dbReference>
<evidence type="ECO:0000256" key="1">
    <source>
        <dbReference type="ARBA" id="ARBA00005384"/>
    </source>
</evidence>
<dbReference type="SMART" id="SM00345">
    <property type="entry name" value="HTH_GNTR"/>
    <property type="match status" value="1"/>
</dbReference>
<dbReference type="InterPro" id="IPR015424">
    <property type="entry name" value="PyrdxlP-dep_Trfase"/>
</dbReference>
<dbReference type="InterPro" id="IPR015421">
    <property type="entry name" value="PyrdxlP-dep_Trfase_major"/>
</dbReference>
<dbReference type="Pfam" id="PF00392">
    <property type="entry name" value="GntR"/>
    <property type="match status" value="1"/>
</dbReference>
<protein>
    <submittedName>
        <fullName evidence="7">Uncharacterized HTH-type transcriptional regulator yjiR</fullName>
    </submittedName>
</protein>
<proteinExistence type="inferred from homology"/>
<dbReference type="CDD" id="cd07377">
    <property type="entry name" value="WHTH_GntR"/>
    <property type="match status" value="1"/>
</dbReference>
<dbReference type="InterPro" id="IPR036390">
    <property type="entry name" value="WH_DNA-bd_sf"/>
</dbReference>
<dbReference type="Proteomes" id="UP000255024">
    <property type="component" value="Unassembled WGS sequence"/>
</dbReference>
<dbReference type="SUPFAM" id="SSF46785">
    <property type="entry name" value="Winged helix' DNA-binding domain"/>
    <property type="match status" value="1"/>
</dbReference>
<dbReference type="GO" id="GO:0030170">
    <property type="term" value="F:pyridoxal phosphate binding"/>
    <property type="evidence" value="ECO:0007669"/>
    <property type="project" value="InterPro"/>
</dbReference>
<dbReference type="GO" id="GO:0003677">
    <property type="term" value="F:DNA binding"/>
    <property type="evidence" value="ECO:0007669"/>
    <property type="project" value="UniProtKB-KW"/>
</dbReference>
<evidence type="ECO:0000256" key="4">
    <source>
        <dbReference type="ARBA" id="ARBA00023125"/>
    </source>
</evidence>
<gene>
    <name evidence="7" type="primary">yjiR_3</name>
    <name evidence="7" type="ORF">NCTC11179_01044</name>
</gene>
<evidence type="ECO:0000256" key="2">
    <source>
        <dbReference type="ARBA" id="ARBA00022898"/>
    </source>
</evidence>
<keyword evidence="4" id="KW-0238">DNA-binding</keyword>
<dbReference type="CDD" id="cd00609">
    <property type="entry name" value="AAT_like"/>
    <property type="match status" value="1"/>
</dbReference>
<dbReference type="Gene3D" id="3.40.640.10">
    <property type="entry name" value="Type I PLP-dependent aspartate aminotransferase-like (Major domain)"/>
    <property type="match status" value="1"/>
</dbReference>
<accession>A0A378RLB6</accession>
<dbReference type="Gene3D" id="1.10.10.10">
    <property type="entry name" value="Winged helix-like DNA-binding domain superfamily/Winged helix DNA-binding domain"/>
    <property type="match status" value="1"/>
</dbReference>
<dbReference type="InterPro" id="IPR015422">
    <property type="entry name" value="PyrdxlP-dep_Trfase_small"/>
</dbReference>
<sequence length="477" mass="52902">MDTVSDMNQKYIYVDLADQLAHQIRKGVLKEGDRMPSIRTLCKTHNISMNTAKRVYLELESESLVQSIPQSGYFVSHVNYTHFPLPQASNPTPLADSTIPKDIINKVYANMGNEALTLFSFNSLYGEFLPSAQMKKEIVQASKTLTYGGIDYESVQGNLNLRRMIASRSMSWGGNLTEDDIVTTDGSINAISLCLLSLGKPGDTVAIESPCYPGIFQLALDLGFKVVELPTDPVTGVNIEALEQACSTIDICLLVSNYSTPFGSCMPTEHKKKIVALLEAHQIPLIEDDVYGDLNFNGKRPMCCKAFDTTGNVLLCSSISKTLAPGYRVGWVSAGKYQDKIIHQKLIHAISSPAIVQEAVANFIKSGKYEKHLRKLRQSVFANYQKILAVILEDFPSGTKVSRPEGGLSLWVEFDQRVNTLKLYDLCIKEGISIAPGRMFTVQHQFQNCIRISIGLPWSEEIEQQLKRVGALSLQTF</sequence>
<dbReference type="Pfam" id="PF00155">
    <property type="entry name" value="Aminotran_1_2"/>
    <property type="match status" value="1"/>
</dbReference>
<evidence type="ECO:0000256" key="3">
    <source>
        <dbReference type="ARBA" id="ARBA00023015"/>
    </source>
</evidence>
<keyword evidence="3" id="KW-0805">Transcription regulation</keyword>
<comment type="similarity">
    <text evidence="1">In the C-terminal section; belongs to the class-I pyridoxal-phosphate-dependent aminotransferase family.</text>
</comment>
<name>A0A378RLB6_MYROD</name>
<dbReference type="InterPro" id="IPR036388">
    <property type="entry name" value="WH-like_DNA-bd_sf"/>
</dbReference>